<evidence type="ECO:0000313" key="2">
    <source>
        <dbReference type="Proteomes" id="UP001631949"/>
    </source>
</evidence>
<dbReference type="RefSeq" id="WP_408976950.1">
    <property type="nucleotide sequence ID" value="NZ_JBJUVG010000003.1"/>
</dbReference>
<dbReference type="InterPro" id="IPR018597">
    <property type="entry name" value="Phage_Tuc2009_YjcQ"/>
</dbReference>
<comment type="caution">
    <text evidence="1">The sequence shown here is derived from an EMBL/GenBank/DDBJ whole genome shotgun (WGS) entry which is preliminary data.</text>
</comment>
<name>A0ABW9GXJ5_9FIRM</name>
<dbReference type="Gene3D" id="1.10.10.10">
    <property type="entry name" value="Winged helix-like DNA-binding domain superfamily/Winged helix DNA-binding domain"/>
    <property type="match status" value="1"/>
</dbReference>
<dbReference type="Pfam" id="PF09639">
    <property type="entry name" value="YjcQ"/>
    <property type="match status" value="1"/>
</dbReference>
<protein>
    <submittedName>
        <fullName evidence="1">YjcQ family protein</fullName>
    </submittedName>
</protein>
<dbReference type="InterPro" id="IPR036388">
    <property type="entry name" value="WH-like_DNA-bd_sf"/>
</dbReference>
<dbReference type="EMBL" id="JBJUVG010000003">
    <property type="protein sequence ID" value="MFM9413331.1"/>
    <property type="molecule type" value="Genomic_DNA"/>
</dbReference>
<reference evidence="1 2" key="1">
    <citation type="journal article" date="2016" name="Int. J. Syst. Evol. Microbiol.">
        <title>Peptococcus simiae sp. nov., isolated from rhesus macaque faeces and emended description of the genus Peptococcus.</title>
        <authorList>
            <person name="Shkoporov A.N."/>
            <person name="Efimov B.A."/>
            <person name="Kondova I."/>
            <person name="Ouwerling B."/>
            <person name="Chaplin A.V."/>
            <person name="Shcherbakova V.A."/>
            <person name="Langermans J.A.M."/>
        </authorList>
    </citation>
    <scope>NUCLEOTIDE SEQUENCE [LARGE SCALE GENOMIC DNA]</scope>
    <source>
        <strain evidence="1 2">M108</strain>
    </source>
</reference>
<gene>
    <name evidence="1" type="ORF">ACKQTC_03010</name>
</gene>
<keyword evidence="2" id="KW-1185">Reference proteome</keyword>
<dbReference type="InterPro" id="IPR036390">
    <property type="entry name" value="WH_DNA-bd_sf"/>
</dbReference>
<evidence type="ECO:0000313" key="1">
    <source>
        <dbReference type="EMBL" id="MFM9413331.1"/>
    </source>
</evidence>
<dbReference type="Proteomes" id="UP001631949">
    <property type="component" value="Unassembled WGS sequence"/>
</dbReference>
<proteinExistence type="predicted"/>
<organism evidence="1 2">
    <name type="scientific">Peptococcus simiae</name>
    <dbReference type="NCBI Taxonomy" id="1643805"/>
    <lineage>
        <taxon>Bacteria</taxon>
        <taxon>Bacillati</taxon>
        <taxon>Bacillota</taxon>
        <taxon>Clostridia</taxon>
        <taxon>Eubacteriales</taxon>
        <taxon>Peptococcaceae</taxon>
        <taxon>Peptococcus</taxon>
    </lineage>
</organism>
<dbReference type="SUPFAM" id="SSF46785">
    <property type="entry name" value="Winged helix' DNA-binding domain"/>
    <property type="match status" value="1"/>
</dbReference>
<sequence length="117" mass="13644">MAKDDYHVIVYYLLSYLYDCLKKGRPVDKSIIRLEAYPEEIDPDYYRYILEHLLKDGLIEGVSIHEVPILGQRNASQLRGLDNMRITPAGIAYLQENSFMKKAYETLKALKDIMPFI</sequence>
<accession>A0ABW9GXJ5</accession>